<accession>A0ABZ2KB12</accession>
<dbReference type="Proteomes" id="UP001379533">
    <property type="component" value="Chromosome"/>
</dbReference>
<feature type="compositionally biased region" description="Basic and acidic residues" evidence="1">
    <location>
        <begin position="306"/>
        <end position="315"/>
    </location>
</feature>
<keyword evidence="2" id="KW-0645">Protease</keyword>
<feature type="compositionally biased region" description="Acidic residues" evidence="1">
    <location>
        <begin position="289"/>
        <end position="305"/>
    </location>
</feature>
<keyword evidence="2" id="KW-0378">Hydrolase</keyword>
<feature type="compositionally biased region" description="Acidic residues" evidence="1">
    <location>
        <begin position="316"/>
        <end position="349"/>
    </location>
</feature>
<gene>
    <name evidence="2" type="ORF">LZC95_50145</name>
</gene>
<proteinExistence type="predicted"/>
<evidence type="ECO:0000256" key="1">
    <source>
        <dbReference type="SAM" id="MobiDB-lite"/>
    </source>
</evidence>
<dbReference type="InterPro" id="IPR012106">
    <property type="entry name" value="Phage_Mu_Gp1"/>
</dbReference>
<dbReference type="EMBL" id="CP089982">
    <property type="protein sequence ID" value="WXA94567.1"/>
    <property type="molecule type" value="Genomic_DNA"/>
</dbReference>
<dbReference type="GO" id="GO:0006508">
    <property type="term" value="P:proteolysis"/>
    <property type="evidence" value="ECO:0007669"/>
    <property type="project" value="UniProtKB-KW"/>
</dbReference>
<feature type="region of interest" description="Disordered" evidence="1">
    <location>
        <begin position="278"/>
        <end position="372"/>
    </location>
</feature>
<protein>
    <submittedName>
        <fullName evidence="2">Phage protease</fullName>
    </submittedName>
</protein>
<feature type="compositionally biased region" description="Polar residues" evidence="1">
    <location>
        <begin position="278"/>
        <end position="288"/>
    </location>
</feature>
<organism evidence="2 3">
    <name type="scientific">Pendulispora brunnea</name>
    <dbReference type="NCBI Taxonomy" id="2905690"/>
    <lineage>
        <taxon>Bacteria</taxon>
        <taxon>Pseudomonadati</taxon>
        <taxon>Myxococcota</taxon>
        <taxon>Myxococcia</taxon>
        <taxon>Myxococcales</taxon>
        <taxon>Sorangiineae</taxon>
        <taxon>Pendulisporaceae</taxon>
        <taxon>Pendulispora</taxon>
    </lineage>
</organism>
<evidence type="ECO:0000313" key="2">
    <source>
        <dbReference type="EMBL" id="WXA94567.1"/>
    </source>
</evidence>
<sequence length="525" mass="57551">MIERVYLSAQALPEEALPTEFRIFQTGWNDTSKGQFLFDDEAAESVIADYEVQGNDLCIDYDHKAVDPDARAGDGRAAGWFQLEVRPDGLWAINVRWTPPAAEAIRNREWRYFSPAFIPDPETRRVLSVINLALTNIPATRHMQPLVAASAVPFSAYPIVNEPWDAKAALTRLRHWASTNGNNRKPLIDWAKFALGFGWVDAEAANHFYAYMLPHHDVRGGRMVTSREGVLAAGALLSRGGVDLPASDLDAVRAHLAGHYQELGVSPPWVQQENATMAKQNSGITNTETELDEADDESLTEDESVTELKGRKPPVEDDEAEEMSDDEELAAEDEADDSSDEEDDDEEEELPPKAKKKASRLADPDPAAATSLSTDASHLAIVAAAREFTGRTTPSEIIGALRAHRDARQQVTQLSARIQKLEGTIRVAKVRQVVASAIRAGKIAPAMRKWALGLGRQDLAQLRAYVEQAPPIVAMNQTVKPPPTSDNGQVITLSADELRVCELTGVSPAMYARHKSTGNVAKEVQ</sequence>
<keyword evidence="3" id="KW-1185">Reference proteome</keyword>
<dbReference type="Pfam" id="PF10123">
    <property type="entry name" value="Mu-like_Pro"/>
    <property type="match status" value="2"/>
</dbReference>
<dbReference type="RefSeq" id="WP_394845177.1">
    <property type="nucleotide sequence ID" value="NZ_CP089982.1"/>
</dbReference>
<dbReference type="GO" id="GO:0008233">
    <property type="term" value="F:peptidase activity"/>
    <property type="evidence" value="ECO:0007669"/>
    <property type="project" value="UniProtKB-KW"/>
</dbReference>
<reference evidence="2 3" key="1">
    <citation type="submission" date="2021-12" db="EMBL/GenBank/DDBJ databases">
        <title>Discovery of the Pendulisporaceae a myxobacterial family with distinct sporulation behavior and unique specialized metabolism.</title>
        <authorList>
            <person name="Garcia R."/>
            <person name="Popoff A."/>
            <person name="Bader C.D."/>
            <person name="Loehr J."/>
            <person name="Walesch S."/>
            <person name="Walt C."/>
            <person name="Boldt J."/>
            <person name="Bunk B."/>
            <person name="Haeckl F.J.F.P.J."/>
            <person name="Gunesch A.P."/>
            <person name="Birkelbach J."/>
            <person name="Nuebel U."/>
            <person name="Pietschmann T."/>
            <person name="Bach T."/>
            <person name="Mueller R."/>
        </authorList>
    </citation>
    <scope>NUCLEOTIDE SEQUENCE [LARGE SCALE GENOMIC DNA]</scope>
    <source>
        <strain evidence="2 3">MSr12523</strain>
    </source>
</reference>
<name>A0ABZ2KB12_9BACT</name>
<evidence type="ECO:0000313" key="3">
    <source>
        <dbReference type="Proteomes" id="UP001379533"/>
    </source>
</evidence>